<evidence type="ECO:0000313" key="2">
    <source>
        <dbReference type="EMBL" id="GIY97287.1"/>
    </source>
</evidence>
<proteinExistence type="predicted"/>
<evidence type="ECO:0000313" key="3">
    <source>
        <dbReference type="Proteomes" id="UP001054945"/>
    </source>
</evidence>
<organism evidence="2 3">
    <name type="scientific">Caerostris extrusa</name>
    <name type="common">Bark spider</name>
    <name type="synonym">Caerostris bankana</name>
    <dbReference type="NCBI Taxonomy" id="172846"/>
    <lineage>
        <taxon>Eukaryota</taxon>
        <taxon>Metazoa</taxon>
        <taxon>Ecdysozoa</taxon>
        <taxon>Arthropoda</taxon>
        <taxon>Chelicerata</taxon>
        <taxon>Arachnida</taxon>
        <taxon>Araneae</taxon>
        <taxon>Araneomorphae</taxon>
        <taxon>Entelegynae</taxon>
        <taxon>Araneoidea</taxon>
        <taxon>Araneidae</taxon>
        <taxon>Caerostris</taxon>
    </lineage>
</organism>
<dbReference type="Proteomes" id="UP001054945">
    <property type="component" value="Unassembled WGS sequence"/>
</dbReference>
<feature type="transmembrane region" description="Helical" evidence="1">
    <location>
        <begin position="37"/>
        <end position="56"/>
    </location>
</feature>
<name>A0AAV4XQE7_CAEEX</name>
<keyword evidence="1" id="KW-0812">Transmembrane</keyword>
<keyword evidence="1" id="KW-1133">Transmembrane helix</keyword>
<accession>A0AAV4XQE7</accession>
<evidence type="ECO:0000256" key="1">
    <source>
        <dbReference type="SAM" id="Phobius"/>
    </source>
</evidence>
<dbReference type="EMBL" id="BPLR01018146">
    <property type="protein sequence ID" value="GIY97287.1"/>
    <property type="molecule type" value="Genomic_DNA"/>
</dbReference>
<reference evidence="2 3" key="1">
    <citation type="submission" date="2021-06" db="EMBL/GenBank/DDBJ databases">
        <title>Caerostris extrusa draft genome.</title>
        <authorList>
            <person name="Kono N."/>
            <person name="Arakawa K."/>
        </authorList>
    </citation>
    <scope>NUCLEOTIDE SEQUENCE [LARGE SCALE GENOMIC DNA]</scope>
</reference>
<sequence length="114" mass="12539">MLRYFSVRDWLMYLGVIKHSWIEDGLVLVGCCSRVGLLLPLFFNGVVVVVFAMSFIDRASVAALGQRACLYNGPCPGSGEAYGTGAFKGSRGKKAALSYNCLHDLYLYLLSLYL</sequence>
<comment type="caution">
    <text evidence="2">The sequence shown here is derived from an EMBL/GenBank/DDBJ whole genome shotgun (WGS) entry which is preliminary data.</text>
</comment>
<protein>
    <submittedName>
        <fullName evidence="2">Uncharacterized protein</fullName>
    </submittedName>
</protein>
<keyword evidence="1" id="KW-0472">Membrane</keyword>
<gene>
    <name evidence="2" type="ORF">CEXT_163701</name>
</gene>
<keyword evidence="3" id="KW-1185">Reference proteome</keyword>
<dbReference type="AlphaFoldDB" id="A0AAV4XQE7"/>